<evidence type="ECO:0000256" key="6">
    <source>
        <dbReference type="ARBA" id="ARBA00023186"/>
    </source>
</evidence>
<dbReference type="RefSeq" id="WP_009945316.1">
    <property type="nucleotide sequence ID" value="NZ_BAAAGS010000011.1"/>
</dbReference>
<dbReference type="InterPro" id="IPR013126">
    <property type="entry name" value="Hsp_70_fam"/>
</dbReference>
<evidence type="ECO:0000256" key="7">
    <source>
        <dbReference type="RuleBase" id="RU003322"/>
    </source>
</evidence>
<dbReference type="PROSITE" id="PS00297">
    <property type="entry name" value="HSP70_1"/>
    <property type="match status" value="1"/>
</dbReference>
<dbReference type="Gene3D" id="3.30.420.40">
    <property type="match status" value="2"/>
</dbReference>
<comment type="caution">
    <text evidence="9">The sequence shown here is derived from an EMBL/GenBank/DDBJ whole genome shotgun (WGS) entry which is preliminary data.</text>
</comment>
<name>A0ABN1CQ11_SACER</name>
<gene>
    <name evidence="9" type="ORF">GCM10009533_22290</name>
</gene>
<proteinExistence type="inferred from homology"/>
<keyword evidence="5" id="KW-0346">Stress response</keyword>
<feature type="coiled-coil region" evidence="8">
    <location>
        <begin position="238"/>
        <end position="265"/>
    </location>
</feature>
<dbReference type="InterPro" id="IPR018181">
    <property type="entry name" value="Heat_shock_70_CS"/>
</dbReference>
<keyword evidence="2" id="KW-0597">Phosphoprotein</keyword>
<dbReference type="Pfam" id="PF00012">
    <property type="entry name" value="HSP70"/>
    <property type="match status" value="2"/>
</dbReference>
<evidence type="ECO:0000256" key="4">
    <source>
        <dbReference type="ARBA" id="ARBA00022840"/>
    </source>
</evidence>
<evidence type="ECO:0000313" key="10">
    <source>
        <dbReference type="Proteomes" id="UP001500729"/>
    </source>
</evidence>
<dbReference type="PANTHER" id="PTHR19375">
    <property type="entry name" value="HEAT SHOCK PROTEIN 70KDA"/>
    <property type="match status" value="1"/>
</dbReference>
<keyword evidence="10" id="KW-1185">Reference proteome</keyword>
<dbReference type="PROSITE" id="PS01036">
    <property type="entry name" value="HSP70_3"/>
    <property type="match status" value="1"/>
</dbReference>
<dbReference type="Gene3D" id="3.90.640.10">
    <property type="entry name" value="Actin, Chain A, domain 4"/>
    <property type="match status" value="1"/>
</dbReference>
<sequence length="538" mass="58088">MAAPPTTFGIDLGTTHSCVAYVDESGRPVIARNAVSEDTTPSVVYFEGPGRVLVGSSAKNSALLAPHLVAQLVKRDMGRQGVEFGYHGRAYTPEEISALILRELARSAEESTGRQVRDVVITVPAYFGVAEKEATRRAGEIAGLNVLDVLAEPVAAALHHQGLESTDRARHLLVYDLGGGTFDTTAIRVERDDIRVVCTDGDQALGGADWDRRIVEHLLEVFRARHPRLDPAADEEAMQEFHSTAEELKKALSRTESRRAQLRFAGAAAGVELTRADLRRLTGDLLDRTMEITRRTLEVARRKGIERFDDVLLAGGMTRMPAVAENLRTRFGLDARLSEPDLAVAKGAALFALLRQVGDTGGAAREVAGQLGISAADVEAAAAKRVTTVVPRAFGVKAIDPTDPEAHNNPLRARQIVTHLLAANTELPADTGPFPFATGVDNQRMAEIEVWEQKGQEESEDLADNTRVGRGVLKGIPPRPAGTRIEITFRMSGTGTLAVHAQEQESGQEVRFELAIGGMDHRAVDAARTDIARHEVSG</sequence>
<evidence type="ECO:0000256" key="2">
    <source>
        <dbReference type="ARBA" id="ARBA00022553"/>
    </source>
</evidence>
<keyword evidence="4 7" id="KW-0067">ATP-binding</keyword>
<evidence type="ECO:0000256" key="3">
    <source>
        <dbReference type="ARBA" id="ARBA00022741"/>
    </source>
</evidence>
<accession>A0ABN1CQ11</accession>
<dbReference type="InterPro" id="IPR029047">
    <property type="entry name" value="HSP70_peptide-bd_sf"/>
</dbReference>
<organism evidence="9 10">
    <name type="scientific">Saccharopolyspora erythraea</name>
    <name type="common">Streptomyces erythraeus</name>
    <dbReference type="NCBI Taxonomy" id="1836"/>
    <lineage>
        <taxon>Bacteria</taxon>
        <taxon>Bacillati</taxon>
        <taxon>Actinomycetota</taxon>
        <taxon>Actinomycetes</taxon>
        <taxon>Pseudonocardiales</taxon>
        <taxon>Pseudonocardiaceae</taxon>
        <taxon>Saccharopolyspora</taxon>
    </lineage>
</organism>
<evidence type="ECO:0000256" key="8">
    <source>
        <dbReference type="SAM" id="Coils"/>
    </source>
</evidence>
<dbReference type="Gene3D" id="2.60.34.10">
    <property type="entry name" value="Substrate Binding Domain Of DNAk, Chain A, domain 1"/>
    <property type="match status" value="1"/>
</dbReference>
<dbReference type="InterPro" id="IPR043129">
    <property type="entry name" value="ATPase_NBD"/>
</dbReference>
<protein>
    <submittedName>
        <fullName evidence="9">Hsp70 family protein</fullName>
    </submittedName>
</protein>
<reference evidence="9 10" key="1">
    <citation type="journal article" date="2019" name="Int. J. Syst. Evol. Microbiol.">
        <title>The Global Catalogue of Microorganisms (GCM) 10K type strain sequencing project: providing services to taxonomists for standard genome sequencing and annotation.</title>
        <authorList>
            <consortium name="The Broad Institute Genomics Platform"/>
            <consortium name="The Broad Institute Genome Sequencing Center for Infectious Disease"/>
            <person name="Wu L."/>
            <person name="Ma J."/>
        </authorList>
    </citation>
    <scope>NUCLEOTIDE SEQUENCE [LARGE SCALE GENOMIC DNA]</scope>
    <source>
        <strain evidence="9 10">JCM 10303</strain>
    </source>
</reference>
<evidence type="ECO:0000256" key="5">
    <source>
        <dbReference type="ARBA" id="ARBA00023016"/>
    </source>
</evidence>
<dbReference type="Proteomes" id="UP001500729">
    <property type="component" value="Unassembled WGS sequence"/>
</dbReference>
<dbReference type="EMBL" id="BAAAGS010000011">
    <property type="protein sequence ID" value="GAA0522624.1"/>
    <property type="molecule type" value="Genomic_DNA"/>
</dbReference>
<evidence type="ECO:0000313" key="9">
    <source>
        <dbReference type="EMBL" id="GAA0522624.1"/>
    </source>
</evidence>
<evidence type="ECO:0000256" key="1">
    <source>
        <dbReference type="ARBA" id="ARBA00007381"/>
    </source>
</evidence>
<dbReference type="CDD" id="cd24029">
    <property type="entry name" value="ASKHA_NBD_HSP70_DnaK_HscA_HscC"/>
    <property type="match status" value="1"/>
</dbReference>
<comment type="similarity">
    <text evidence="1 7">Belongs to the heat shock protein 70 family.</text>
</comment>
<dbReference type="PRINTS" id="PR00301">
    <property type="entry name" value="HEATSHOCK70"/>
</dbReference>
<dbReference type="SUPFAM" id="SSF53067">
    <property type="entry name" value="Actin-like ATPase domain"/>
    <property type="match status" value="2"/>
</dbReference>
<keyword evidence="8" id="KW-0175">Coiled coil</keyword>
<dbReference type="SUPFAM" id="SSF100920">
    <property type="entry name" value="Heat shock protein 70kD (HSP70), peptide-binding domain"/>
    <property type="match status" value="1"/>
</dbReference>
<keyword evidence="3 7" id="KW-0547">Nucleotide-binding</keyword>
<keyword evidence="6" id="KW-0143">Chaperone</keyword>